<reference evidence="1 2" key="1">
    <citation type="submission" date="2018-08" db="EMBL/GenBank/DDBJ databases">
        <title>Genomic Encyclopedia of Archaeal and Bacterial Type Strains, Phase II (KMG-II): from individual species to whole genera.</title>
        <authorList>
            <person name="Goeker M."/>
        </authorList>
    </citation>
    <scope>NUCLEOTIDE SEQUENCE [LARGE SCALE GENOMIC DNA]</scope>
    <source>
        <strain evidence="1 2">DSM 17099</strain>
    </source>
</reference>
<gene>
    <name evidence="1" type="ORF">BDD41_0779</name>
</gene>
<comment type="caution">
    <text evidence="1">The sequence shown here is derived from an EMBL/GenBank/DDBJ whole genome shotgun (WGS) entry which is preliminary data.</text>
</comment>
<name>A0A3D9XPE8_PARVE</name>
<organism evidence="1 2">
    <name type="scientific">Paracoccus versutus</name>
    <name type="common">Thiobacillus versutus</name>
    <dbReference type="NCBI Taxonomy" id="34007"/>
    <lineage>
        <taxon>Bacteria</taxon>
        <taxon>Pseudomonadati</taxon>
        <taxon>Pseudomonadota</taxon>
        <taxon>Alphaproteobacteria</taxon>
        <taxon>Rhodobacterales</taxon>
        <taxon>Paracoccaceae</taxon>
        <taxon>Paracoccus</taxon>
    </lineage>
</organism>
<protein>
    <submittedName>
        <fullName evidence="1">Putative RecA/RadA family phage recombinase</fullName>
    </submittedName>
</protein>
<evidence type="ECO:0000313" key="2">
    <source>
        <dbReference type="Proteomes" id="UP000256941"/>
    </source>
</evidence>
<dbReference type="EMBL" id="QTUJ01000001">
    <property type="protein sequence ID" value="REF72310.1"/>
    <property type="molecule type" value="Genomic_DNA"/>
</dbReference>
<proteinExistence type="predicted"/>
<dbReference type="Pfam" id="PF09956">
    <property type="entry name" value="Phage_cement_2"/>
    <property type="match status" value="1"/>
</dbReference>
<dbReference type="Proteomes" id="UP000256941">
    <property type="component" value="Unassembled WGS sequence"/>
</dbReference>
<dbReference type="RefSeq" id="WP_116220812.1">
    <property type="nucleotide sequence ID" value="NZ_CP038196.1"/>
</dbReference>
<sequence>MKNYLQKGTSVSIPAPAAVNSGDIVVAGVLAGVAGHDAALGDPVEVHLVGCYELRKISAQAWTVGAAVYVTPASGLCTVSPAAGAIFIGVAIEAAANPSGTGKVRLNGAAPAEPEV</sequence>
<dbReference type="PIRSF" id="PIRSF030771">
    <property type="entry name" value="UCP030771"/>
    <property type="match status" value="1"/>
</dbReference>
<dbReference type="InterPro" id="IPR011231">
    <property type="entry name" value="Phage_VT1-Sakai_H0018"/>
</dbReference>
<dbReference type="AlphaFoldDB" id="A0A3D9XPE8"/>
<accession>A0A3D9XPE8</accession>
<evidence type="ECO:0000313" key="1">
    <source>
        <dbReference type="EMBL" id="REF72310.1"/>
    </source>
</evidence>